<protein>
    <recommendedName>
        <fullName evidence="2">Uroporphyrinogen decarboxylase (URO-D) domain-containing protein</fullName>
    </recommendedName>
</protein>
<accession>A0A0F8ZSL9</accession>
<sequence>MEFSQRDTAVIRELAGRVAEVAAEPVMATRRKLWIEHNGLRPARAMILLFPEGSWTELVPPDSLECEDPDARGLEADLRRRVYAWEHFDDDTVIDADWNVGPVIESTGWGLEPTWIDSSTPRGAKQVERVLTGPEDLAKMHHPEIAVDEAAGGQRFEAMSELFGDILNVRRRGVTHVGFHLTARYIKLAGPMQMLIDMVERPAFVHEAIAFFAEGERKLQQQYIDLNLLDVNNDNTYHSSGGNGWTDQLPAAGFDPDRVRPRDVWASAEAQELAGVSPEMHEQFALQYERPLLEPFGLTGYGCCEDLTQKLDSVLAIPNIRRISISPFADVDACAEKLGGGYIFSWKPNPSMLVGRFDPAAVEAYIRHTVDVARANGCVLEMSLK</sequence>
<dbReference type="InterPro" id="IPR038071">
    <property type="entry name" value="UROD/MetE-like_sf"/>
</dbReference>
<comment type="caution">
    <text evidence="1">The sequence shown here is derived from an EMBL/GenBank/DDBJ whole genome shotgun (WGS) entry which is preliminary data.</text>
</comment>
<reference evidence="1" key="1">
    <citation type="journal article" date="2015" name="Nature">
        <title>Complex archaea that bridge the gap between prokaryotes and eukaryotes.</title>
        <authorList>
            <person name="Spang A."/>
            <person name="Saw J.H."/>
            <person name="Jorgensen S.L."/>
            <person name="Zaremba-Niedzwiedzka K."/>
            <person name="Martijn J."/>
            <person name="Lind A.E."/>
            <person name="van Eijk R."/>
            <person name="Schleper C."/>
            <person name="Guy L."/>
            <person name="Ettema T.J."/>
        </authorList>
    </citation>
    <scope>NUCLEOTIDE SEQUENCE</scope>
</reference>
<proteinExistence type="predicted"/>
<dbReference type="EMBL" id="LAZR01049722">
    <property type="protein sequence ID" value="KKK88970.1"/>
    <property type="molecule type" value="Genomic_DNA"/>
</dbReference>
<dbReference type="AlphaFoldDB" id="A0A0F8ZSL9"/>
<feature type="non-terminal residue" evidence="1">
    <location>
        <position position="385"/>
    </location>
</feature>
<name>A0A0F8ZSL9_9ZZZZ</name>
<dbReference type="Gene3D" id="3.20.20.210">
    <property type="match status" value="1"/>
</dbReference>
<organism evidence="1">
    <name type="scientific">marine sediment metagenome</name>
    <dbReference type="NCBI Taxonomy" id="412755"/>
    <lineage>
        <taxon>unclassified sequences</taxon>
        <taxon>metagenomes</taxon>
        <taxon>ecological metagenomes</taxon>
    </lineage>
</organism>
<gene>
    <name evidence="1" type="ORF">LCGC14_2737810</name>
</gene>
<evidence type="ECO:0008006" key="2">
    <source>
        <dbReference type="Google" id="ProtNLM"/>
    </source>
</evidence>
<evidence type="ECO:0000313" key="1">
    <source>
        <dbReference type="EMBL" id="KKK88970.1"/>
    </source>
</evidence>